<accession>A0ABV0Y1C7</accession>
<reference evidence="2 3" key="1">
    <citation type="submission" date="2021-06" db="EMBL/GenBank/DDBJ databases">
        <authorList>
            <person name="Palmer J.M."/>
        </authorList>
    </citation>
    <scope>NUCLEOTIDE SEQUENCE [LARGE SCALE GENOMIC DNA]</scope>
    <source>
        <strain evidence="2 3">AS_MEX2019</strain>
        <tissue evidence="2">Muscle</tissue>
    </source>
</reference>
<sequence length="89" mass="9713">MCSEHQLLGYIMVLAVGSTFTMVKLWGFPDPQPEPAHKACSGPARGNSTVGRVYGGFGLDPRNLPLWKSFSFCSPFVYHSLSATPFCQS</sequence>
<keyword evidence="1" id="KW-1133">Transmembrane helix</keyword>
<keyword evidence="1" id="KW-0812">Transmembrane</keyword>
<proteinExistence type="predicted"/>
<evidence type="ECO:0000313" key="3">
    <source>
        <dbReference type="Proteomes" id="UP001469553"/>
    </source>
</evidence>
<dbReference type="EMBL" id="JAHRIP010019616">
    <property type="protein sequence ID" value="MEQ2287449.1"/>
    <property type="molecule type" value="Genomic_DNA"/>
</dbReference>
<feature type="transmembrane region" description="Helical" evidence="1">
    <location>
        <begin position="7"/>
        <end position="28"/>
    </location>
</feature>
<keyword evidence="3" id="KW-1185">Reference proteome</keyword>
<organism evidence="2 3">
    <name type="scientific">Ameca splendens</name>
    <dbReference type="NCBI Taxonomy" id="208324"/>
    <lineage>
        <taxon>Eukaryota</taxon>
        <taxon>Metazoa</taxon>
        <taxon>Chordata</taxon>
        <taxon>Craniata</taxon>
        <taxon>Vertebrata</taxon>
        <taxon>Euteleostomi</taxon>
        <taxon>Actinopterygii</taxon>
        <taxon>Neopterygii</taxon>
        <taxon>Teleostei</taxon>
        <taxon>Neoteleostei</taxon>
        <taxon>Acanthomorphata</taxon>
        <taxon>Ovalentaria</taxon>
        <taxon>Atherinomorphae</taxon>
        <taxon>Cyprinodontiformes</taxon>
        <taxon>Goodeidae</taxon>
        <taxon>Ameca</taxon>
    </lineage>
</organism>
<gene>
    <name evidence="2" type="ORF">AMECASPLE_012693</name>
</gene>
<dbReference type="Proteomes" id="UP001469553">
    <property type="component" value="Unassembled WGS sequence"/>
</dbReference>
<name>A0ABV0Y1C7_9TELE</name>
<comment type="caution">
    <text evidence="2">The sequence shown here is derived from an EMBL/GenBank/DDBJ whole genome shotgun (WGS) entry which is preliminary data.</text>
</comment>
<evidence type="ECO:0000313" key="2">
    <source>
        <dbReference type="EMBL" id="MEQ2287449.1"/>
    </source>
</evidence>
<protein>
    <submittedName>
        <fullName evidence="2">Uncharacterized protein</fullName>
    </submittedName>
</protein>
<keyword evidence="1" id="KW-0472">Membrane</keyword>
<evidence type="ECO:0000256" key="1">
    <source>
        <dbReference type="SAM" id="Phobius"/>
    </source>
</evidence>